<sequence length="257" mass="28045">MLKRIGWLGKLVASGLILSFLCIWTTGYIVTSYVESILKQFNLPLEVPPMAMSGVWGKLWGADPLVTTDIAEQTEAQEQENTKDTSEAKTEDTLEAGNEDSPKASTENNTNANTEDKTEANAQQETEKDPPASVDAFIQASDPPLTDIGIGGGTHAGAGSAPDSGTVVEEGVAGIDDSETAMTTDELTEVKEQMSDKDKDELFGLLMSKLPQESWQTISQYIENGLTEQELTDIQQIMAQHLDKTEYTQMMDILKKY</sequence>
<dbReference type="AlphaFoldDB" id="A0A7W5C8T9"/>
<evidence type="ECO:0000313" key="3">
    <source>
        <dbReference type="EMBL" id="MBB3152880.1"/>
    </source>
</evidence>
<feature type="transmembrane region" description="Helical" evidence="2">
    <location>
        <begin position="7"/>
        <end position="30"/>
    </location>
</feature>
<feature type="region of interest" description="Disordered" evidence="1">
    <location>
        <begin position="75"/>
        <end position="165"/>
    </location>
</feature>
<keyword evidence="2" id="KW-1133">Transmembrane helix</keyword>
<evidence type="ECO:0000256" key="1">
    <source>
        <dbReference type="SAM" id="MobiDB-lite"/>
    </source>
</evidence>
<feature type="compositionally biased region" description="Basic and acidic residues" evidence="1">
    <location>
        <begin position="80"/>
        <end position="92"/>
    </location>
</feature>
<dbReference type="EMBL" id="JACHXW010000007">
    <property type="protein sequence ID" value="MBB3152880.1"/>
    <property type="molecule type" value="Genomic_DNA"/>
</dbReference>
<dbReference type="Proteomes" id="UP000518605">
    <property type="component" value="Unassembled WGS sequence"/>
</dbReference>
<feature type="compositionally biased region" description="Basic and acidic residues" evidence="1">
    <location>
        <begin position="114"/>
        <end position="130"/>
    </location>
</feature>
<gene>
    <name evidence="3" type="ORF">FHS16_002937</name>
</gene>
<name>A0A7W5C8T9_9BACL</name>
<dbReference type="RefSeq" id="WP_183563364.1">
    <property type="nucleotide sequence ID" value="NZ_CBCSLB010000006.1"/>
</dbReference>
<keyword evidence="2" id="KW-0812">Transmembrane</keyword>
<keyword evidence="2" id="KW-0472">Membrane</keyword>
<comment type="caution">
    <text evidence="3">The sequence shown here is derived from an EMBL/GenBank/DDBJ whole genome shotgun (WGS) entry which is preliminary data.</text>
</comment>
<evidence type="ECO:0000313" key="4">
    <source>
        <dbReference type="Proteomes" id="UP000518605"/>
    </source>
</evidence>
<reference evidence="3 4" key="1">
    <citation type="submission" date="2020-08" db="EMBL/GenBank/DDBJ databases">
        <title>Genomic Encyclopedia of Type Strains, Phase III (KMG-III): the genomes of soil and plant-associated and newly described type strains.</title>
        <authorList>
            <person name="Whitman W."/>
        </authorList>
    </citation>
    <scope>NUCLEOTIDE SEQUENCE [LARGE SCALE GENOMIC DNA]</scope>
    <source>
        <strain evidence="3 4">CECT 8234</strain>
    </source>
</reference>
<proteinExistence type="predicted"/>
<protein>
    <recommendedName>
        <fullName evidence="5">Spore coat protein</fullName>
    </recommendedName>
</protein>
<accession>A0A7W5C8T9</accession>
<evidence type="ECO:0000256" key="2">
    <source>
        <dbReference type="SAM" id="Phobius"/>
    </source>
</evidence>
<feature type="compositionally biased region" description="Low complexity" evidence="1">
    <location>
        <begin position="104"/>
        <end position="113"/>
    </location>
</feature>
<evidence type="ECO:0008006" key="5">
    <source>
        <dbReference type="Google" id="ProtNLM"/>
    </source>
</evidence>
<organism evidence="3 4">
    <name type="scientific">Paenibacillus endophyticus</name>
    <dbReference type="NCBI Taxonomy" id="1294268"/>
    <lineage>
        <taxon>Bacteria</taxon>
        <taxon>Bacillati</taxon>
        <taxon>Bacillota</taxon>
        <taxon>Bacilli</taxon>
        <taxon>Bacillales</taxon>
        <taxon>Paenibacillaceae</taxon>
        <taxon>Paenibacillus</taxon>
    </lineage>
</organism>
<keyword evidence="4" id="KW-1185">Reference proteome</keyword>